<evidence type="ECO:0000256" key="1">
    <source>
        <dbReference type="SAM" id="Phobius"/>
    </source>
</evidence>
<dbReference type="Gene3D" id="1.20.144.10">
    <property type="entry name" value="Phosphatidic acid phosphatase type 2/haloperoxidase"/>
    <property type="match status" value="1"/>
</dbReference>
<keyword evidence="4" id="KW-1185">Reference proteome</keyword>
<reference evidence="3" key="1">
    <citation type="submission" date="2021-12" db="EMBL/GenBank/DDBJ databases">
        <title>Alicyclobacillaceae gen. nov., sp. nov., isolated from chalcocite enrichment system.</title>
        <authorList>
            <person name="Jiang Z."/>
        </authorList>
    </citation>
    <scope>NUCLEOTIDE SEQUENCE</scope>
    <source>
        <strain evidence="3">MYW30-H2</strain>
    </source>
</reference>
<evidence type="ECO:0000313" key="4">
    <source>
        <dbReference type="Proteomes" id="UP000830167"/>
    </source>
</evidence>
<sequence length="190" mass="21068">MNVIRRIAAWDKRIFEKMTAEKSNTYKHVTRTDRFMILVARTSPIVMVAVILGIGILDVWNHQFVSALAVPACLAAGFLSRLMSGWISRLLPRDRPFLQFRKTPLIAHRPEESFPSNHAAGGFALATALIQFHPVYGIVYGVWAIVLAYSRLHVRLHFFSDVLAGAILGCMIGSFAGRLTFLALGSFAPG</sequence>
<feature type="transmembrane region" description="Helical" evidence="1">
    <location>
        <begin position="123"/>
        <end position="150"/>
    </location>
</feature>
<feature type="transmembrane region" description="Helical" evidence="1">
    <location>
        <begin position="162"/>
        <end position="184"/>
    </location>
</feature>
<protein>
    <submittedName>
        <fullName evidence="3">Phosphatase PAP2 family protein</fullName>
    </submittedName>
</protein>
<organism evidence="3 4">
    <name type="scientific">Fodinisporobacter ferrooxydans</name>
    <dbReference type="NCBI Taxonomy" id="2901836"/>
    <lineage>
        <taxon>Bacteria</taxon>
        <taxon>Bacillati</taxon>
        <taxon>Bacillota</taxon>
        <taxon>Bacilli</taxon>
        <taxon>Bacillales</taxon>
        <taxon>Alicyclobacillaceae</taxon>
        <taxon>Fodinisporobacter</taxon>
    </lineage>
</organism>
<feature type="transmembrane region" description="Helical" evidence="1">
    <location>
        <begin position="35"/>
        <end position="57"/>
    </location>
</feature>
<dbReference type="EMBL" id="CP089291">
    <property type="protein sequence ID" value="UOF90521.1"/>
    <property type="molecule type" value="Genomic_DNA"/>
</dbReference>
<proteinExistence type="predicted"/>
<name>A0ABY4CJ26_9BACL</name>
<dbReference type="RefSeq" id="WP_347437218.1">
    <property type="nucleotide sequence ID" value="NZ_CP089291.1"/>
</dbReference>
<dbReference type="Pfam" id="PF01569">
    <property type="entry name" value="PAP2"/>
    <property type="match status" value="1"/>
</dbReference>
<dbReference type="InterPro" id="IPR000326">
    <property type="entry name" value="PAP2/HPO"/>
</dbReference>
<gene>
    <name evidence="3" type="ORF">LSG31_22135</name>
</gene>
<evidence type="ECO:0000259" key="2">
    <source>
        <dbReference type="SMART" id="SM00014"/>
    </source>
</evidence>
<keyword evidence="1" id="KW-1133">Transmembrane helix</keyword>
<dbReference type="Proteomes" id="UP000830167">
    <property type="component" value="Chromosome"/>
</dbReference>
<dbReference type="SMART" id="SM00014">
    <property type="entry name" value="acidPPc"/>
    <property type="match status" value="1"/>
</dbReference>
<keyword evidence="1" id="KW-0472">Membrane</keyword>
<feature type="domain" description="Phosphatidic acid phosphatase type 2/haloperoxidase" evidence="2">
    <location>
        <begin position="69"/>
        <end position="177"/>
    </location>
</feature>
<evidence type="ECO:0000313" key="3">
    <source>
        <dbReference type="EMBL" id="UOF90521.1"/>
    </source>
</evidence>
<dbReference type="SUPFAM" id="SSF48317">
    <property type="entry name" value="Acid phosphatase/Vanadium-dependent haloperoxidase"/>
    <property type="match status" value="1"/>
</dbReference>
<keyword evidence="1" id="KW-0812">Transmembrane</keyword>
<dbReference type="InterPro" id="IPR036938">
    <property type="entry name" value="PAP2/HPO_sf"/>
</dbReference>
<accession>A0ABY4CJ26</accession>